<dbReference type="OrthoDB" id="19742at2759"/>
<dbReference type="Gene3D" id="1.10.1900.10">
    <property type="entry name" value="c-terminal domain of poly(a) binding protein"/>
    <property type="match status" value="2"/>
</dbReference>
<name>A0A1Q9CVM2_SYMMI</name>
<dbReference type="InterPro" id="IPR002004">
    <property type="entry name" value="PABP_HYD_C"/>
</dbReference>
<dbReference type="PANTHER" id="PTHR46276:SF1">
    <property type="entry name" value="E3 UBIQUITIN-PROTEIN LIGASE UBR5"/>
    <property type="match status" value="1"/>
</dbReference>
<accession>A0A1Q9CVM2</accession>
<feature type="domain" description="PABC" evidence="2">
    <location>
        <begin position="101"/>
        <end position="169"/>
    </location>
</feature>
<dbReference type="Pfam" id="PF00658">
    <property type="entry name" value="MLLE"/>
    <property type="match status" value="2"/>
</dbReference>
<dbReference type="EMBL" id="LSRX01000889">
    <property type="protein sequence ID" value="OLP86971.1"/>
    <property type="molecule type" value="Genomic_DNA"/>
</dbReference>
<reference evidence="3 4" key="1">
    <citation type="submission" date="2016-02" db="EMBL/GenBank/DDBJ databases">
        <title>Genome analysis of coral dinoflagellate symbionts highlights evolutionary adaptations to a symbiotic lifestyle.</title>
        <authorList>
            <person name="Aranda M."/>
            <person name="Li Y."/>
            <person name="Liew Y.J."/>
            <person name="Baumgarten S."/>
            <person name="Simakov O."/>
            <person name="Wilson M."/>
            <person name="Piel J."/>
            <person name="Ashoor H."/>
            <person name="Bougouffa S."/>
            <person name="Bajic V.B."/>
            <person name="Ryu T."/>
            <person name="Ravasi T."/>
            <person name="Bayer T."/>
            <person name="Micklem G."/>
            <person name="Kim H."/>
            <person name="Bhak J."/>
            <person name="Lajeunesse T.C."/>
            <person name="Voolstra C.R."/>
        </authorList>
    </citation>
    <scope>NUCLEOTIDE SEQUENCE [LARGE SCALE GENOMIC DNA]</scope>
    <source>
        <strain evidence="3 4">CCMP2467</strain>
    </source>
</reference>
<dbReference type="GO" id="GO:0000209">
    <property type="term" value="P:protein polyubiquitination"/>
    <property type="evidence" value="ECO:0007669"/>
    <property type="project" value="TreeGrafter"/>
</dbReference>
<feature type="domain" description="PABC" evidence="2">
    <location>
        <begin position="21"/>
        <end position="99"/>
    </location>
</feature>
<dbReference type="GO" id="GO:0005634">
    <property type="term" value="C:nucleus"/>
    <property type="evidence" value="ECO:0007669"/>
    <property type="project" value="TreeGrafter"/>
</dbReference>
<evidence type="ECO:0000313" key="3">
    <source>
        <dbReference type="EMBL" id="OLP86971.1"/>
    </source>
</evidence>
<dbReference type="SMART" id="SM00517">
    <property type="entry name" value="PolyA"/>
    <property type="match status" value="2"/>
</dbReference>
<dbReference type="GO" id="GO:0003723">
    <property type="term" value="F:RNA binding"/>
    <property type="evidence" value="ECO:0007669"/>
    <property type="project" value="InterPro"/>
</dbReference>
<protein>
    <submittedName>
        <fullName evidence="3">Embryonic polyadenylate-binding protein A</fullName>
    </submittedName>
</protein>
<gene>
    <name evidence="3" type="primary">epabp-a</name>
    <name evidence="3" type="ORF">AK812_SmicGene31870</name>
</gene>
<organism evidence="3 4">
    <name type="scientific">Symbiodinium microadriaticum</name>
    <name type="common">Dinoflagellate</name>
    <name type="synonym">Zooxanthella microadriatica</name>
    <dbReference type="NCBI Taxonomy" id="2951"/>
    <lineage>
        <taxon>Eukaryota</taxon>
        <taxon>Sar</taxon>
        <taxon>Alveolata</taxon>
        <taxon>Dinophyceae</taxon>
        <taxon>Suessiales</taxon>
        <taxon>Symbiodiniaceae</taxon>
        <taxon>Symbiodinium</taxon>
    </lineage>
</organism>
<evidence type="ECO:0000256" key="1">
    <source>
        <dbReference type="SAM" id="Coils"/>
    </source>
</evidence>
<dbReference type="PANTHER" id="PTHR46276">
    <property type="entry name" value="E3 UBIQUITIN-PROTEIN LIGASE UBR5"/>
    <property type="match status" value="1"/>
</dbReference>
<dbReference type="GO" id="GO:0034450">
    <property type="term" value="F:ubiquitin-ubiquitin ligase activity"/>
    <property type="evidence" value="ECO:0007669"/>
    <property type="project" value="TreeGrafter"/>
</dbReference>
<evidence type="ECO:0000313" key="4">
    <source>
        <dbReference type="Proteomes" id="UP000186817"/>
    </source>
</evidence>
<proteinExistence type="predicted"/>
<dbReference type="SUPFAM" id="SSF63570">
    <property type="entry name" value="PABC (PABP) domain"/>
    <property type="match status" value="2"/>
</dbReference>
<dbReference type="Proteomes" id="UP000186817">
    <property type="component" value="Unassembled WGS sequence"/>
</dbReference>
<comment type="caution">
    <text evidence="3">The sequence shown here is derived from an EMBL/GenBank/DDBJ whole genome shotgun (WGS) entry which is preliminary data.</text>
</comment>
<feature type="coiled-coil region" evidence="1">
    <location>
        <begin position="66"/>
        <end position="97"/>
    </location>
</feature>
<keyword evidence="4" id="KW-1185">Reference proteome</keyword>
<dbReference type="GO" id="GO:0005737">
    <property type="term" value="C:cytoplasm"/>
    <property type="evidence" value="ECO:0007669"/>
    <property type="project" value="TreeGrafter"/>
</dbReference>
<sequence>MLQSKVEEARRIILLHVDEVAPPCTAAELAEQPPELQKQFLGERLFPRVAYHQPVLAGKITGTLLMEMTNEDLMELLKSKEMLLEQVNEARRVIEENAGIAGKPPAVQKQIIGERLFPQVLQYYPLLAGKLTGMMLEMDNSDLLVLLDSSQLLKDKVEEAKLVLDTTCGPDAHLLTDELLLQAEQPLAASPVLSPLAEGKENRLLRAMRQEGLEAKENRASAGRSDLTKEFHRLTGISGIPWSFLK</sequence>
<evidence type="ECO:0000259" key="2">
    <source>
        <dbReference type="PROSITE" id="PS51309"/>
    </source>
</evidence>
<dbReference type="AlphaFoldDB" id="A0A1Q9CVM2"/>
<dbReference type="GO" id="GO:0090263">
    <property type="term" value="P:positive regulation of canonical Wnt signaling pathway"/>
    <property type="evidence" value="ECO:0007669"/>
    <property type="project" value="TreeGrafter"/>
</dbReference>
<dbReference type="InterPro" id="IPR036053">
    <property type="entry name" value="PABP-dom"/>
</dbReference>
<dbReference type="PROSITE" id="PS51309">
    <property type="entry name" value="PABC"/>
    <property type="match status" value="2"/>
</dbReference>
<keyword evidence="1" id="KW-0175">Coiled coil</keyword>